<dbReference type="EMBL" id="MU839017">
    <property type="protein sequence ID" value="KAK1765007.1"/>
    <property type="molecule type" value="Genomic_DNA"/>
</dbReference>
<evidence type="ECO:0000256" key="1">
    <source>
        <dbReference type="SAM" id="Phobius"/>
    </source>
</evidence>
<gene>
    <name evidence="2" type="ORF">QBC33DRAFT_571989</name>
</gene>
<feature type="transmembrane region" description="Helical" evidence="1">
    <location>
        <begin position="254"/>
        <end position="274"/>
    </location>
</feature>
<sequence>MPRPQLESAISRQGWRNQQLEAILPKQFVEMPTVPSLGTQTLVPSGPSEPKFGLIITTYPNYISLPRIVVSRHPDRKSYPGPKPSECMGLVSELDGLDFRLKNVDLSVASLSPCYMSDGHYSQTNGDYNHRPEFSKLAPRSACSAGYSPHYASSWTQPAAAQTKETEPEIKWSHAGSRKHDIPWGCSFSNWGPDKGRIPPLDHAFDPGLLDEFNLDQIRHGNPPKTWGADELIGSIKRAAKTLAHKLLRNPRRLGLTSMALLAAGLPTIAAAAGNRLVQQLIGIAANALVWSSALAIVPLRTMDGIDSVYWITTYAVWGAAFVYVLGMALLRYRQREGPIKLFLCLAFIVAIHMLGAFSSQNSVFTVSALSETNPRLVGAVLQA</sequence>
<keyword evidence="1" id="KW-1133">Transmembrane helix</keyword>
<keyword evidence="3" id="KW-1185">Reference proteome</keyword>
<accession>A0AAJ0BXQ2</accession>
<dbReference type="AlphaFoldDB" id="A0AAJ0BXQ2"/>
<dbReference type="RefSeq" id="XP_060281220.1">
    <property type="nucleotide sequence ID" value="XM_060430636.1"/>
</dbReference>
<organism evidence="2 3">
    <name type="scientific">Phialemonium atrogriseum</name>
    <dbReference type="NCBI Taxonomy" id="1093897"/>
    <lineage>
        <taxon>Eukaryota</taxon>
        <taxon>Fungi</taxon>
        <taxon>Dikarya</taxon>
        <taxon>Ascomycota</taxon>
        <taxon>Pezizomycotina</taxon>
        <taxon>Sordariomycetes</taxon>
        <taxon>Sordariomycetidae</taxon>
        <taxon>Cephalothecales</taxon>
        <taxon>Cephalothecaceae</taxon>
        <taxon>Phialemonium</taxon>
    </lineage>
</organism>
<keyword evidence="1" id="KW-0812">Transmembrane</keyword>
<protein>
    <submittedName>
        <fullName evidence="2">Uncharacterized protein</fullName>
    </submittedName>
</protein>
<feature type="transmembrane region" description="Helical" evidence="1">
    <location>
        <begin position="342"/>
        <end position="360"/>
    </location>
</feature>
<evidence type="ECO:0000313" key="2">
    <source>
        <dbReference type="EMBL" id="KAK1765007.1"/>
    </source>
</evidence>
<dbReference type="GeneID" id="85313823"/>
<keyword evidence="1" id="KW-0472">Membrane</keyword>
<name>A0AAJ0BXQ2_9PEZI</name>
<dbReference type="Proteomes" id="UP001244011">
    <property type="component" value="Unassembled WGS sequence"/>
</dbReference>
<evidence type="ECO:0000313" key="3">
    <source>
        <dbReference type="Proteomes" id="UP001244011"/>
    </source>
</evidence>
<proteinExistence type="predicted"/>
<comment type="caution">
    <text evidence="2">The sequence shown here is derived from an EMBL/GenBank/DDBJ whole genome shotgun (WGS) entry which is preliminary data.</text>
</comment>
<feature type="transmembrane region" description="Helical" evidence="1">
    <location>
        <begin position="281"/>
        <end position="302"/>
    </location>
</feature>
<feature type="transmembrane region" description="Helical" evidence="1">
    <location>
        <begin position="308"/>
        <end position="330"/>
    </location>
</feature>
<reference evidence="2" key="1">
    <citation type="submission" date="2023-06" db="EMBL/GenBank/DDBJ databases">
        <title>Genome-scale phylogeny and comparative genomics of the fungal order Sordariales.</title>
        <authorList>
            <consortium name="Lawrence Berkeley National Laboratory"/>
            <person name="Hensen N."/>
            <person name="Bonometti L."/>
            <person name="Westerberg I."/>
            <person name="Brannstrom I.O."/>
            <person name="Guillou S."/>
            <person name="Cros-Aarteil S."/>
            <person name="Calhoun S."/>
            <person name="Haridas S."/>
            <person name="Kuo A."/>
            <person name="Mondo S."/>
            <person name="Pangilinan J."/>
            <person name="Riley R."/>
            <person name="Labutti K."/>
            <person name="Andreopoulos B."/>
            <person name="Lipzen A."/>
            <person name="Chen C."/>
            <person name="Yanf M."/>
            <person name="Daum C."/>
            <person name="Ng V."/>
            <person name="Clum A."/>
            <person name="Steindorff A."/>
            <person name="Ohm R."/>
            <person name="Martin F."/>
            <person name="Silar P."/>
            <person name="Natvig D."/>
            <person name="Lalanne C."/>
            <person name="Gautier V."/>
            <person name="Ament-Velasquez S.L."/>
            <person name="Kruys A."/>
            <person name="Hutchinson M.I."/>
            <person name="Powell A.J."/>
            <person name="Barry K."/>
            <person name="Miller A.N."/>
            <person name="Grigoriev I.V."/>
            <person name="Debuchy R."/>
            <person name="Gladieux P."/>
            <person name="Thoren M.H."/>
            <person name="Johannesson H."/>
        </authorList>
    </citation>
    <scope>NUCLEOTIDE SEQUENCE</scope>
    <source>
        <strain evidence="2">8032-3</strain>
    </source>
</reference>